<reference evidence="11" key="1">
    <citation type="submission" date="2024-06" db="EMBL/GenBank/DDBJ databases">
        <title>Kribbella sp. strain HUAS MG21 genome sequences.</title>
        <authorList>
            <person name="Mo P."/>
        </authorList>
    </citation>
    <scope>NUCLEOTIDE SEQUENCE</scope>
    <source>
        <strain evidence="11">HUAS MG21</strain>
    </source>
</reference>
<dbReference type="Gene3D" id="1.20.1560.10">
    <property type="entry name" value="ABC transporter type 1, transmembrane domain"/>
    <property type="match status" value="1"/>
</dbReference>
<feature type="compositionally biased region" description="Polar residues" evidence="7">
    <location>
        <begin position="331"/>
        <end position="351"/>
    </location>
</feature>
<dbReference type="AlphaFoldDB" id="A0AAU7T7Y6"/>
<evidence type="ECO:0000259" key="9">
    <source>
        <dbReference type="PROSITE" id="PS50893"/>
    </source>
</evidence>
<feature type="transmembrane region" description="Helical" evidence="8">
    <location>
        <begin position="60"/>
        <end position="80"/>
    </location>
</feature>
<dbReference type="SUPFAM" id="SSF90123">
    <property type="entry name" value="ABC transporter transmembrane region"/>
    <property type="match status" value="1"/>
</dbReference>
<name>A0AAU7T7Y6_9ACTN</name>
<dbReference type="PANTHER" id="PTHR24221">
    <property type="entry name" value="ATP-BINDING CASSETTE SUB-FAMILY B"/>
    <property type="match status" value="1"/>
</dbReference>
<evidence type="ECO:0000256" key="1">
    <source>
        <dbReference type="ARBA" id="ARBA00004651"/>
    </source>
</evidence>
<dbReference type="InterPro" id="IPR003439">
    <property type="entry name" value="ABC_transporter-like_ATP-bd"/>
</dbReference>
<evidence type="ECO:0000256" key="5">
    <source>
        <dbReference type="ARBA" id="ARBA00022989"/>
    </source>
</evidence>
<dbReference type="GO" id="GO:0005524">
    <property type="term" value="F:ATP binding"/>
    <property type="evidence" value="ECO:0007669"/>
    <property type="project" value="UniProtKB-KW"/>
</dbReference>
<dbReference type="RefSeq" id="WP_350275819.1">
    <property type="nucleotide sequence ID" value="NZ_CP158165.1"/>
</dbReference>
<dbReference type="InterPro" id="IPR014223">
    <property type="entry name" value="ABC_CydC/D"/>
</dbReference>
<keyword evidence="4" id="KW-0067">ATP-binding</keyword>
<keyword evidence="2 8" id="KW-0812">Transmembrane</keyword>
<evidence type="ECO:0000313" key="11">
    <source>
        <dbReference type="EMBL" id="XBV22980.1"/>
    </source>
</evidence>
<sequence>MSAGMSAGMSTVRRLVGVARPELKRLIAAALLGVLAMACSIGLMATSAWLISRAAEHPPVLYLTVAIVAVRAFGIGRGVLRYAERLVGHDAAFRVLARTRVQAWIDLDRAAPAGLGGTRAGDLLTRVTRDVDAIQDLLVRGLLPIAVSLITGIATVVLLTALLPAAGAVLLIGLVVAGIGAPAASPLLSARAERRFTPVRAQLTTDVHELLTGLADLTAYGATDQRLRQIRHQDGHLTGILRRSAFSTGVGAAVTNAALACTVIGEILVGVPAVRDGRLAGVVLAVLVLTPLAAFELVTPLPTAARHLLRGRQAAERLRALADLPSPSVAWRTTTHQPATAGTSSEKSAPTLSARGLTVRWPGAAAPALTGVDLDLRPGRRVGLIGPSGSGKSTLAAALLGFLTPEAGRITFGGADLSAFDEASYRRQVVLCGQDDHVFDATVRDNLLIGRPDATDDELLAVLDRVRLGAWVRRQPDGLGTTVGERGTRISGGERQRLVLARALLADPAVLVLDEPTAHLDDSTADELIHDIAHATEGRATLLITHRYRDLQAVDEIVALPEENSRTNAGHWRRRPA</sequence>
<keyword evidence="6 8" id="KW-0472">Membrane</keyword>
<dbReference type="GO" id="GO:0034775">
    <property type="term" value="P:glutathione transmembrane transport"/>
    <property type="evidence" value="ECO:0007669"/>
    <property type="project" value="InterPro"/>
</dbReference>
<accession>A0AAU7T7Y6</accession>
<evidence type="ECO:0000256" key="2">
    <source>
        <dbReference type="ARBA" id="ARBA00022692"/>
    </source>
</evidence>
<dbReference type="GO" id="GO:0140359">
    <property type="term" value="F:ABC-type transporter activity"/>
    <property type="evidence" value="ECO:0007669"/>
    <property type="project" value="InterPro"/>
</dbReference>
<dbReference type="EMBL" id="CP158165">
    <property type="protein sequence ID" value="XBV22980.1"/>
    <property type="molecule type" value="Genomic_DNA"/>
</dbReference>
<dbReference type="PROSITE" id="PS50929">
    <property type="entry name" value="ABC_TM1F"/>
    <property type="match status" value="1"/>
</dbReference>
<organism evidence="11">
    <name type="scientific">Kribbella sp. HUAS MG21</name>
    <dbReference type="NCBI Taxonomy" id="3160966"/>
    <lineage>
        <taxon>Bacteria</taxon>
        <taxon>Bacillati</taxon>
        <taxon>Actinomycetota</taxon>
        <taxon>Actinomycetes</taxon>
        <taxon>Propionibacteriales</taxon>
        <taxon>Kribbellaceae</taxon>
        <taxon>Kribbella</taxon>
    </lineage>
</organism>
<dbReference type="GO" id="GO:0016887">
    <property type="term" value="F:ATP hydrolysis activity"/>
    <property type="evidence" value="ECO:0007669"/>
    <property type="project" value="InterPro"/>
</dbReference>
<comment type="subcellular location">
    <subcellularLocation>
        <location evidence="1">Cell membrane</location>
        <topology evidence="1">Multi-pass membrane protein</topology>
    </subcellularLocation>
</comment>
<evidence type="ECO:0000256" key="8">
    <source>
        <dbReference type="SAM" id="Phobius"/>
    </source>
</evidence>
<feature type="domain" description="ABC transporter" evidence="9">
    <location>
        <begin position="352"/>
        <end position="577"/>
    </location>
</feature>
<evidence type="ECO:0000256" key="3">
    <source>
        <dbReference type="ARBA" id="ARBA00022741"/>
    </source>
</evidence>
<evidence type="ECO:0000256" key="7">
    <source>
        <dbReference type="SAM" id="MobiDB-lite"/>
    </source>
</evidence>
<evidence type="ECO:0000256" key="4">
    <source>
        <dbReference type="ARBA" id="ARBA00022840"/>
    </source>
</evidence>
<gene>
    <name evidence="11" type="primary">cydC</name>
    <name evidence="11" type="ORF">ABN611_30980</name>
</gene>
<dbReference type="Pfam" id="PF00664">
    <property type="entry name" value="ABC_membrane"/>
    <property type="match status" value="1"/>
</dbReference>
<dbReference type="PROSITE" id="PS50893">
    <property type="entry name" value="ABC_TRANSPORTER_2"/>
    <property type="match status" value="1"/>
</dbReference>
<evidence type="ECO:0000256" key="6">
    <source>
        <dbReference type="ARBA" id="ARBA00023136"/>
    </source>
</evidence>
<dbReference type="GO" id="GO:0045454">
    <property type="term" value="P:cell redox homeostasis"/>
    <property type="evidence" value="ECO:0007669"/>
    <property type="project" value="InterPro"/>
</dbReference>
<evidence type="ECO:0000259" key="10">
    <source>
        <dbReference type="PROSITE" id="PS50929"/>
    </source>
</evidence>
<dbReference type="InterPro" id="IPR003593">
    <property type="entry name" value="AAA+_ATPase"/>
</dbReference>
<proteinExistence type="predicted"/>
<feature type="transmembrane region" description="Helical" evidence="8">
    <location>
        <begin position="279"/>
        <end position="298"/>
    </location>
</feature>
<feature type="domain" description="ABC transmembrane type-1" evidence="10">
    <location>
        <begin position="27"/>
        <end position="310"/>
    </location>
</feature>
<feature type="transmembrane region" description="Helical" evidence="8">
    <location>
        <begin position="142"/>
        <end position="163"/>
    </location>
</feature>
<feature type="transmembrane region" description="Helical" evidence="8">
    <location>
        <begin position="169"/>
        <end position="190"/>
    </location>
</feature>
<dbReference type="SUPFAM" id="SSF52540">
    <property type="entry name" value="P-loop containing nucleoside triphosphate hydrolases"/>
    <property type="match status" value="1"/>
</dbReference>
<dbReference type="InterPro" id="IPR011527">
    <property type="entry name" value="ABC1_TM_dom"/>
</dbReference>
<dbReference type="InterPro" id="IPR017871">
    <property type="entry name" value="ABC_transporter-like_CS"/>
</dbReference>
<dbReference type="InterPro" id="IPR036640">
    <property type="entry name" value="ABC1_TM_sf"/>
</dbReference>
<dbReference type="GO" id="GO:0005886">
    <property type="term" value="C:plasma membrane"/>
    <property type="evidence" value="ECO:0007669"/>
    <property type="project" value="UniProtKB-SubCell"/>
</dbReference>
<keyword evidence="5 8" id="KW-1133">Transmembrane helix</keyword>
<keyword evidence="3" id="KW-0547">Nucleotide-binding</keyword>
<dbReference type="Pfam" id="PF00005">
    <property type="entry name" value="ABC_tran"/>
    <property type="match status" value="1"/>
</dbReference>
<dbReference type="PANTHER" id="PTHR24221:SF654">
    <property type="entry name" value="ATP-BINDING CASSETTE SUB-FAMILY B MEMBER 6"/>
    <property type="match status" value="1"/>
</dbReference>
<dbReference type="Gene3D" id="3.40.50.300">
    <property type="entry name" value="P-loop containing nucleotide triphosphate hydrolases"/>
    <property type="match status" value="1"/>
</dbReference>
<dbReference type="PROSITE" id="PS00211">
    <property type="entry name" value="ABC_TRANSPORTER_1"/>
    <property type="match status" value="1"/>
</dbReference>
<dbReference type="NCBIfam" id="TIGR02868">
    <property type="entry name" value="CydC"/>
    <property type="match status" value="1"/>
</dbReference>
<dbReference type="SMART" id="SM00382">
    <property type="entry name" value="AAA"/>
    <property type="match status" value="1"/>
</dbReference>
<dbReference type="InterPro" id="IPR027417">
    <property type="entry name" value="P-loop_NTPase"/>
</dbReference>
<dbReference type="InterPro" id="IPR039421">
    <property type="entry name" value="Type_1_exporter"/>
</dbReference>
<feature type="region of interest" description="Disordered" evidence="7">
    <location>
        <begin position="329"/>
        <end position="351"/>
    </location>
</feature>
<protein>
    <submittedName>
        <fullName evidence="11">Thiol reductant ABC exporter subunit CydC</fullName>
    </submittedName>
</protein>